<accession>A0A918BYP0</accession>
<reference evidence="1" key="1">
    <citation type="journal article" date="2014" name="Int. J. Syst. Evol. Microbiol.">
        <title>Complete genome sequence of Corynebacterium casei LMG S-19264T (=DSM 44701T), isolated from a smear-ripened cheese.</title>
        <authorList>
            <consortium name="US DOE Joint Genome Institute (JGI-PGF)"/>
            <person name="Walter F."/>
            <person name="Albersmeier A."/>
            <person name="Kalinowski J."/>
            <person name="Ruckert C."/>
        </authorList>
    </citation>
    <scope>NUCLEOTIDE SEQUENCE</scope>
    <source>
        <strain evidence="1">JCM 4346</strain>
    </source>
</reference>
<comment type="caution">
    <text evidence="1">The sequence shown here is derived from an EMBL/GenBank/DDBJ whole genome shotgun (WGS) entry which is preliminary data.</text>
</comment>
<organism evidence="1 2">
    <name type="scientific">Streptomyces aurantiogriseus</name>
    <dbReference type="NCBI Taxonomy" id="66870"/>
    <lineage>
        <taxon>Bacteria</taxon>
        <taxon>Bacillati</taxon>
        <taxon>Actinomycetota</taxon>
        <taxon>Actinomycetes</taxon>
        <taxon>Kitasatosporales</taxon>
        <taxon>Streptomycetaceae</taxon>
        <taxon>Streptomyces</taxon>
    </lineage>
</organism>
<evidence type="ECO:0000313" key="2">
    <source>
        <dbReference type="Proteomes" id="UP000658320"/>
    </source>
</evidence>
<name>A0A918BYP0_9ACTN</name>
<reference evidence="1" key="2">
    <citation type="submission" date="2020-09" db="EMBL/GenBank/DDBJ databases">
        <authorList>
            <person name="Sun Q."/>
            <person name="Ohkuma M."/>
        </authorList>
    </citation>
    <scope>NUCLEOTIDE SEQUENCE</scope>
    <source>
        <strain evidence="1">JCM 4346</strain>
    </source>
</reference>
<dbReference type="EMBL" id="BMSX01000002">
    <property type="protein sequence ID" value="GGQ97303.1"/>
    <property type="molecule type" value="Genomic_DNA"/>
</dbReference>
<keyword evidence="2" id="KW-1185">Reference proteome</keyword>
<evidence type="ECO:0000313" key="1">
    <source>
        <dbReference type="EMBL" id="GGQ97303.1"/>
    </source>
</evidence>
<proteinExistence type="predicted"/>
<gene>
    <name evidence="1" type="ORF">GCM10010251_10260</name>
</gene>
<dbReference type="Proteomes" id="UP000658320">
    <property type="component" value="Unassembled WGS sequence"/>
</dbReference>
<sequence>MPTRLVQPVTAPDAVLPRAHACLTRWRELVCEVEEGYGWSGPELANDLFCRTQLAAVWRLLPEKVRTARQAELEALDERFRAATIPFPGHEQLTGQWWTWRVPRVLEVEPGLPRHRGWPMGWEMMPFPKPDQVDVVE</sequence>
<dbReference type="AlphaFoldDB" id="A0A918BYP0"/>
<protein>
    <submittedName>
        <fullName evidence="1">Uncharacterized protein</fullName>
    </submittedName>
</protein>